<feature type="transmembrane region" description="Helical" evidence="7">
    <location>
        <begin position="198"/>
        <end position="219"/>
    </location>
</feature>
<feature type="transmembrane region" description="Helical" evidence="7">
    <location>
        <begin position="109"/>
        <end position="132"/>
    </location>
</feature>
<dbReference type="PANTHER" id="PTHR31566">
    <property type="entry name" value="CYTOCHROME C BIOGENESIS PROTEIN CCS1, CHLOROPLASTIC"/>
    <property type="match status" value="1"/>
</dbReference>
<evidence type="ECO:0000313" key="10">
    <source>
        <dbReference type="Proteomes" id="UP000002941"/>
    </source>
</evidence>
<dbReference type="OrthoDB" id="9770923at2"/>
<keyword evidence="3" id="KW-0201">Cytochrome c-type biogenesis</keyword>
<dbReference type="Proteomes" id="UP000002941">
    <property type="component" value="Unassembled WGS sequence"/>
</dbReference>
<feature type="domain" description="ResB-like" evidence="8">
    <location>
        <begin position="45"/>
        <end position="463"/>
    </location>
</feature>
<organism evidence="9 10">
    <name type="scientific">Actinomyces massiliensis F0489</name>
    <dbReference type="NCBI Taxonomy" id="1125718"/>
    <lineage>
        <taxon>Bacteria</taxon>
        <taxon>Bacillati</taxon>
        <taxon>Actinomycetota</taxon>
        <taxon>Actinomycetes</taxon>
        <taxon>Actinomycetales</taxon>
        <taxon>Actinomycetaceae</taxon>
        <taxon>Actinomyces</taxon>
    </lineage>
</organism>
<evidence type="ECO:0000313" key="9">
    <source>
        <dbReference type="EMBL" id="EJF47418.1"/>
    </source>
</evidence>
<reference evidence="9 10" key="1">
    <citation type="submission" date="2012-05" db="EMBL/GenBank/DDBJ databases">
        <authorList>
            <person name="Harkins D.M."/>
            <person name="Madupu R."/>
            <person name="Durkin A.S."/>
            <person name="Torralba M."/>
            <person name="Methe B."/>
            <person name="Sutton G.G."/>
            <person name="Nelson K.E."/>
        </authorList>
    </citation>
    <scope>NUCLEOTIDE SEQUENCE [LARGE SCALE GENOMIC DNA]</scope>
    <source>
        <strain evidence="9 10">F0489</strain>
    </source>
</reference>
<comment type="subcellular location">
    <subcellularLocation>
        <location evidence="1">Membrane</location>
        <topology evidence="1">Multi-pass membrane protein</topology>
    </subcellularLocation>
</comment>
<feature type="region of interest" description="Disordered" evidence="6">
    <location>
        <begin position="481"/>
        <end position="516"/>
    </location>
</feature>
<dbReference type="AlphaFoldDB" id="J1HP94"/>
<evidence type="ECO:0000256" key="1">
    <source>
        <dbReference type="ARBA" id="ARBA00004141"/>
    </source>
</evidence>
<keyword evidence="4 7" id="KW-1133">Transmembrane helix</keyword>
<comment type="caution">
    <text evidence="9">The sequence shown here is derived from an EMBL/GenBank/DDBJ whole genome shotgun (WGS) entry which is preliminary data.</text>
</comment>
<keyword evidence="10" id="KW-1185">Reference proteome</keyword>
<dbReference type="InterPro" id="IPR007816">
    <property type="entry name" value="ResB-like_domain"/>
</dbReference>
<sequence length="516" mass="56856">MSNDTEPRAPRTDGAAPVDGLDDQAALSPGQVLMQVYAFFYKKSVGLVLLLLTGLLSLLGVLFAQMPSDLKNDPQATARWLEQARQVYGGWTDVLHKAGVFHMFSSVPFLIVMGLLAVSIIACTVHRLPIIWRAARHPRIRVTTRFFDRARLRSRFTAPIGAEKAFEIVCADARRHRMRVITHDRGPGRNAYIDRFRWGPFGTVLAHTAFVIIMAGFVVSSLTGFRDQQFTLTVGYPKEVGHGTTLTAEAKGFQDTYYDDGSPKDYVADLVVYDDGRQVAGRQVRVNSPLSYDGVMFHQAYFGVAAVLSITDSSGTEVFHDGVALERTTKDKKLIYGRTTLPDGNTLFVVGSASGQTDTGIEPGQVGIEIYEGDAGDPIDRTTLDTGVPTSLGGYTFTFEREQQFTGMTVRRDPGTGIVWLGFLLLFVGTCMTMLARHRRMWVRVTRTDDGTLVQMASPDRQDSGFTRFFTDMAVRVSSDMSAAAGEARGGDDAGENERSDERDTARTHERNTADD</sequence>
<dbReference type="GO" id="GO:0017004">
    <property type="term" value="P:cytochrome complex assembly"/>
    <property type="evidence" value="ECO:0007669"/>
    <property type="project" value="UniProtKB-KW"/>
</dbReference>
<feature type="compositionally biased region" description="Basic and acidic residues" evidence="6">
    <location>
        <begin position="489"/>
        <end position="516"/>
    </location>
</feature>
<evidence type="ECO:0000256" key="2">
    <source>
        <dbReference type="ARBA" id="ARBA00022692"/>
    </source>
</evidence>
<feature type="region of interest" description="Disordered" evidence="6">
    <location>
        <begin position="1"/>
        <end position="20"/>
    </location>
</feature>
<keyword evidence="5 7" id="KW-0472">Membrane</keyword>
<dbReference type="eggNOG" id="COG1333">
    <property type="taxonomic scope" value="Bacteria"/>
</dbReference>
<evidence type="ECO:0000256" key="6">
    <source>
        <dbReference type="SAM" id="MobiDB-lite"/>
    </source>
</evidence>
<feature type="transmembrane region" description="Helical" evidence="7">
    <location>
        <begin position="418"/>
        <end position="436"/>
    </location>
</feature>
<dbReference type="InterPro" id="IPR023494">
    <property type="entry name" value="Cyt_c_bgen_Ccs1/CcsB/ResB"/>
</dbReference>
<feature type="compositionally biased region" description="Basic and acidic residues" evidence="6">
    <location>
        <begin position="1"/>
        <end position="11"/>
    </location>
</feature>
<accession>J1HP94</accession>
<dbReference type="Pfam" id="PF05140">
    <property type="entry name" value="ResB"/>
    <property type="match status" value="1"/>
</dbReference>
<protein>
    <submittedName>
        <fullName evidence="9">ResB-like protein</fullName>
    </submittedName>
</protein>
<proteinExistence type="predicted"/>
<evidence type="ECO:0000256" key="3">
    <source>
        <dbReference type="ARBA" id="ARBA00022748"/>
    </source>
</evidence>
<dbReference type="EMBL" id="AKFT01000013">
    <property type="protein sequence ID" value="EJF47418.1"/>
    <property type="molecule type" value="Genomic_DNA"/>
</dbReference>
<dbReference type="GO" id="GO:0016020">
    <property type="term" value="C:membrane"/>
    <property type="evidence" value="ECO:0007669"/>
    <property type="project" value="UniProtKB-SubCell"/>
</dbReference>
<dbReference type="PANTHER" id="PTHR31566:SF0">
    <property type="entry name" value="CYTOCHROME C BIOGENESIS PROTEIN CCS1, CHLOROPLASTIC"/>
    <property type="match status" value="1"/>
</dbReference>
<evidence type="ECO:0000259" key="8">
    <source>
        <dbReference type="Pfam" id="PF05140"/>
    </source>
</evidence>
<gene>
    <name evidence="9" type="ORF">HMPREF1318_1558</name>
</gene>
<dbReference type="PATRIC" id="fig|1125718.3.peg.278"/>
<keyword evidence="2 7" id="KW-0812">Transmembrane</keyword>
<evidence type="ECO:0000256" key="4">
    <source>
        <dbReference type="ARBA" id="ARBA00022989"/>
    </source>
</evidence>
<dbReference type="RefSeq" id="WP_008729697.1">
    <property type="nucleotide sequence ID" value="NZ_AKFT01000013.1"/>
</dbReference>
<evidence type="ECO:0000256" key="5">
    <source>
        <dbReference type="ARBA" id="ARBA00023136"/>
    </source>
</evidence>
<name>J1HP94_9ACTO</name>
<feature type="transmembrane region" description="Helical" evidence="7">
    <location>
        <begin position="44"/>
        <end position="64"/>
    </location>
</feature>
<evidence type="ECO:0000256" key="7">
    <source>
        <dbReference type="SAM" id="Phobius"/>
    </source>
</evidence>